<organism evidence="2 3">
    <name type="scientific">Mucilaginibacter roseus</name>
    <dbReference type="NCBI Taxonomy" id="1528868"/>
    <lineage>
        <taxon>Bacteria</taxon>
        <taxon>Pseudomonadati</taxon>
        <taxon>Bacteroidota</taxon>
        <taxon>Sphingobacteriia</taxon>
        <taxon>Sphingobacteriales</taxon>
        <taxon>Sphingobacteriaceae</taxon>
        <taxon>Mucilaginibacter</taxon>
    </lineage>
</organism>
<dbReference type="PROSITE" id="PS50011">
    <property type="entry name" value="PROTEIN_KINASE_DOM"/>
    <property type="match status" value="1"/>
</dbReference>
<dbReference type="EMBL" id="JAJPWV010000001">
    <property type="protein sequence ID" value="MCD8739053.1"/>
    <property type="molecule type" value="Genomic_DNA"/>
</dbReference>
<dbReference type="PANTHER" id="PTHR44167">
    <property type="entry name" value="OVARIAN-SPECIFIC SERINE/THREONINE-PROTEIN KINASE LOK-RELATED"/>
    <property type="match status" value="1"/>
</dbReference>
<dbReference type="Gene3D" id="1.10.510.10">
    <property type="entry name" value="Transferase(Phosphotransferase) domain 1"/>
    <property type="match status" value="1"/>
</dbReference>
<dbReference type="InterPro" id="IPR008271">
    <property type="entry name" value="Ser/Thr_kinase_AS"/>
</dbReference>
<proteinExistence type="predicted"/>
<dbReference type="SUPFAM" id="SSF56112">
    <property type="entry name" value="Protein kinase-like (PK-like)"/>
    <property type="match status" value="1"/>
</dbReference>
<protein>
    <submittedName>
        <fullName evidence="2">Protein kinase</fullName>
    </submittedName>
</protein>
<dbReference type="InterPro" id="IPR000719">
    <property type="entry name" value="Prot_kinase_dom"/>
</dbReference>
<sequence length="318" mass="36434">MKLFRNNISLSEKADYSLDDDANIIVADGNEYILSYLTEDFKSSKGGNSSVFLATNKKTKDTVVIKISSYAKPGRKTKPTIIRRYGRFIEEIKVLYELKEKGKDNVVEILFDGVITLENKEFPYYAMEKADTDLKEYIFSNKDLDSQEKVKFCINVYDAINQLHTEGYYHRDIKPDNILLFLEDKENPSGNAVWKIGDLGLLQHREKDYDDLGEKIGPFGWLSPEAGNKFLTEEAQLGFDCAIDDRSDVFQLGKLFWFIFQGNIPIGQLKEEDFVCKIDHSQYIFSVIECMLSYAKPRRIDMSGLGGLLHDLKLSFAV</sequence>
<evidence type="ECO:0000259" key="1">
    <source>
        <dbReference type="PROSITE" id="PS50011"/>
    </source>
</evidence>
<name>A0ABS8TZ07_9SPHI</name>
<feature type="domain" description="Protein kinase" evidence="1">
    <location>
        <begin position="37"/>
        <end position="318"/>
    </location>
</feature>
<evidence type="ECO:0000313" key="3">
    <source>
        <dbReference type="Proteomes" id="UP001199919"/>
    </source>
</evidence>
<keyword evidence="2" id="KW-0418">Kinase</keyword>
<evidence type="ECO:0000313" key="2">
    <source>
        <dbReference type="EMBL" id="MCD8739053.1"/>
    </source>
</evidence>
<dbReference type="PROSITE" id="PS00108">
    <property type="entry name" value="PROTEIN_KINASE_ST"/>
    <property type="match status" value="1"/>
</dbReference>
<comment type="caution">
    <text evidence="2">The sequence shown here is derived from an EMBL/GenBank/DDBJ whole genome shotgun (WGS) entry which is preliminary data.</text>
</comment>
<dbReference type="Pfam" id="PF00069">
    <property type="entry name" value="Pkinase"/>
    <property type="match status" value="1"/>
</dbReference>
<reference evidence="2 3" key="1">
    <citation type="submission" date="2021-12" db="EMBL/GenBank/DDBJ databases">
        <title>Mucilaginibacter roseus genome.</title>
        <authorList>
            <person name="Ferreira J.R."/>
            <person name="Newman J.D."/>
        </authorList>
    </citation>
    <scope>NUCLEOTIDE SEQUENCE [LARGE SCALE GENOMIC DNA]</scope>
    <source>
        <strain evidence="2 3">LMG 28454</strain>
    </source>
</reference>
<gene>
    <name evidence="2" type="ORF">LT679_00440</name>
</gene>
<dbReference type="RefSeq" id="WP_232174928.1">
    <property type="nucleotide sequence ID" value="NZ_JAJPWV010000001.1"/>
</dbReference>
<dbReference type="Proteomes" id="UP001199919">
    <property type="component" value="Unassembled WGS sequence"/>
</dbReference>
<dbReference type="InterPro" id="IPR011009">
    <property type="entry name" value="Kinase-like_dom_sf"/>
</dbReference>
<keyword evidence="2" id="KW-0808">Transferase</keyword>
<accession>A0ABS8TZ07</accession>
<dbReference type="PANTHER" id="PTHR44167:SF24">
    <property type="entry name" value="SERINE_THREONINE-PROTEIN KINASE CHK2"/>
    <property type="match status" value="1"/>
</dbReference>
<keyword evidence="3" id="KW-1185">Reference proteome</keyword>
<dbReference type="GO" id="GO:0016301">
    <property type="term" value="F:kinase activity"/>
    <property type="evidence" value="ECO:0007669"/>
    <property type="project" value="UniProtKB-KW"/>
</dbReference>
<dbReference type="SMART" id="SM00220">
    <property type="entry name" value="S_TKc"/>
    <property type="match status" value="1"/>
</dbReference>